<dbReference type="InterPro" id="IPR000719">
    <property type="entry name" value="Prot_kinase_dom"/>
</dbReference>
<feature type="transmembrane region" description="Helical" evidence="6">
    <location>
        <begin position="963"/>
        <end position="986"/>
    </location>
</feature>
<feature type="compositionally biased region" description="Basic and acidic residues" evidence="5">
    <location>
        <begin position="1044"/>
        <end position="1060"/>
    </location>
</feature>
<comment type="subcellular location">
    <subcellularLocation>
        <location evidence="1">Membrane</location>
        <topology evidence="1">Multi-pass membrane protein</topology>
    </subcellularLocation>
</comment>
<accession>A0A9P6YJI1</accession>
<evidence type="ECO:0000256" key="2">
    <source>
        <dbReference type="ARBA" id="ARBA00022692"/>
    </source>
</evidence>
<dbReference type="Proteomes" id="UP000717996">
    <property type="component" value="Unassembled WGS sequence"/>
</dbReference>
<evidence type="ECO:0000313" key="9">
    <source>
        <dbReference type="Proteomes" id="UP000717996"/>
    </source>
</evidence>
<feature type="transmembrane region" description="Helical" evidence="6">
    <location>
        <begin position="848"/>
        <end position="866"/>
    </location>
</feature>
<evidence type="ECO:0000313" key="8">
    <source>
        <dbReference type="EMBL" id="KAG1549311.1"/>
    </source>
</evidence>
<dbReference type="PANTHER" id="PTHR12984">
    <property type="entry name" value="SCY1-RELATED S/T PROTEIN KINASE-LIKE"/>
    <property type="match status" value="1"/>
</dbReference>
<evidence type="ECO:0000256" key="6">
    <source>
        <dbReference type="SAM" id="Phobius"/>
    </source>
</evidence>
<feature type="compositionally biased region" description="Polar residues" evidence="5">
    <location>
        <begin position="591"/>
        <end position="601"/>
    </location>
</feature>
<dbReference type="InterPro" id="IPR025256">
    <property type="entry name" value="TM7S3/TM198-like_dom"/>
</dbReference>
<feature type="transmembrane region" description="Helical" evidence="6">
    <location>
        <begin position="823"/>
        <end position="841"/>
    </location>
</feature>
<dbReference type="AlphaFoldDB" id="A0A9P6YJI1"/>
<evidence type="ECO:0000256" key="4">
    <source>
        <dbReference type="ARBA" id="ARBA00023136"/>
    </source>
</evidence>
<dbReference type="GO" id="GO:0006409">
    <property type="term" value="P:tRNA export from nucleus"/>
    <property type="evidence" value="ECO:0007669"/>
    <property type="project" value="TreeGrafter"/>
</dbReference>
<keyword evidence="2 6" id="KW-0812">Transmembrane</keyword>
<dbReference type="SUPFAM" id="SSF48371">
    <property type="entry name" value="ARM repeat"/>
    <property type="match status" value="1"/>
</dbReference>
<evidence type="ECO:0000256" key="1">
    <source>
        <dbReference type="ARBA" id="ARBA00004141"/>
    </source>
</evidence>
<proteinExistence type="predicted"/>
<gene>
    <name evidence="8" type="ORF">G6F51_003128</name>
</gene>
<evidence type="ECO:0000256" key="3">
    <source>
        <dbReference type="ARBA" id="ARBA00022989"/>
    </source>
</evidence>
<dbReference type="GO" id="GO:0016020">
    <property type="term" value="C:membrane"/>
    <property type="evidence" value="ECO:0007669"/>
    <property type="project" value="UniProtKB-SubCell"/>
</dbReference>
<protein>
    <recommendedName>
        <fullName evidence="7">Protein kinase domain-containing protein</fullName>
    </recommendedName>
</protein>
<dbReference type="SUPFAM" id="SSF56112">
    <property type="entry name" value="Protein kinase-like (PK-like)"/>
    <property type="match status" value="1"/>
</dbReference>
<dbReference type="InterPro" id="IPR051177">
    <property type="entry name" value="CIK-Related_Protein"/>
</dbReference>
<dbReference type="Pfam" id="PF13886">
    <property type="entry name" value="TM7S3_TM198"/>
    <property type="match status" value="1"/>
</dbReference>
<feature type="transmembrane region" description="Helical" evidence="6">
    <location>
        <begin position="1006"/>
        <end position="1025"/>
    </location>
</feature>
<name>A0A9P6YJI1_RHIOR</name>
<feature type="transmembrane region" description="Helical" evidence="6">
    <location>
        <begin position="903"/>
        <end position="921"/>
    </location>
</feature>
<feature type="compositionally biased region" description="Acidic residues" evidence="5">
    <location>
        <begin position="571"/>
        <end position="583"/>
    </location>
</feature>
<dbReference type="InterPro" id="IPR011009">
    <property type="entry name" value="Kinase-like_dom_sf"/>
</dbReference>
<dbReference type="PROSITE" id="PS50011">
    <property type="entry name" value="PROTEIN_KINASE_DOM"/>
    <property type="match status" value="1"/>
</dbReference>
<feature type="compositionally biased region" description="Polar residues" evidence="5">
    <location>
        <begin position="654"/>
        <end position="666"/>
    </location>
</feature>
<reference evidence="8" key="1">
    <citation type="journal article" date="2020" name="Microb. Genom.">
        <title>Genetic diversity of clinical and environmental Mucorales isolates obtained from an investigation of mucormycosis cases among solid organ transplant recipients.</title>
        <authorList>
            <person name="Nguyen M.H."/>
            <person name="Kaul D."/>
            <person name="Muto C."/>
            <person name="Cheng S.J."/>
            <person name="Richter R.A."/>
            <person name="Bruno V.M."/>
            <person name="Liu G."/>
            <person name="Beyhan S."/>
            <person name="Sundermann A.J."/>
            <person name="Mounaud S."/>
            <person name="Pasculle A.W."/>
            <person name="Nierman W.C."/>
            <person name="Driscoll E."/>
            <person name="Cumbie R."/>
            <person name="Clancy C.J."/>
            <person name="Dupont C.L."/>
        </authorList>
    </citation>
    <scope>NUCLEOTIDE SEQUENCE</scope>
    <source>
        <strain evidence="8">GL16</strain>
    </source>
</reference>
<comment type="caution">
    <text evidence="8">The sequence shown here is derived from an EMBL/GenBank/DDBJ whole genome shotgun (WGS) entry which is preliminary data.</text>
</comment>
<dbReference type="Gene3D" id="1.10.510.10">
    <property type="entry name" value="Transferase(Phosphotransferase) domain 1"/>
    <property type="match status" value="1"/>
</dbReference>
<feature type="domain" description="Protein kinase" evidence="7">
    <location>
        <begin position="1"/>
        <end position="197"/>
    </location>
</feature>
<feature type="compositionally biased region" description="Low complexity" evidence="5">
    <location>
        <begin position="612"/>
        <end position="628"/>
    </location>
</feature>
<dbReference type="InterPro" id="IPR016024">
    <property type="entry name" value="ARM-type_fold"/>
</dbReference>
<keyword evidence="3 6" id="KW-1133">Transmembrane helix</keyword>
<keyword evidence="4 6" id="KW-0472">Membrane</keyword>
<dbReference type="EMBL" id="JAANIT010000296">
    <property type="protein sequence ID" value="KAG1549311.1"/>
    <property type="molecule type" value="Genomic_DNA"/>
</dbReference>
<dbReference type="InterPro" id="IPR011989">
    <property type="entry name" value="ARM-like"/>
</dbReference>
<evidence type="ECO:0000259" key="7">
    <source>
        <dbReference type="PROSITE" id="PS50011"/>
    </source>
</evidence>
<sequence length="1090" mass="121843">MRHPDILRYLDGIETEQSIMFVTDPIEPLSNQLNQDPDKNLIIWGLYKVANAIKFLTSCDMVHGNVRISSIFTNKAGEWKLGGFELLCSMKEESPIILTFGGLVPDAQRYATPEVKKSGWTVIKELPEGVIDSYHLGCLIYEAYNHRFETTDSLLSQKGSIPQSMLRIYSHLLNPNVKMRASADMFLDEGLGPKGFFSNDFVKVNLFLENISIKEQDEKDVFFKKLDSYIESFPGQFCKYKILPELMKAFEYGSGGAKVLSAIIKVGDHLSDEEYESIVIEPVIRMFASPDRAIRVSLLENMPKFIGHMTNKMVTDQVFPNVATGFTDIVPLIREQTIKSVLLLVPKLNERIINYDLLKYLAKLQMDPEPGIRTNTTICLGKIAKHLSENTRKKVLISAFTRSLRDTFHHARVAALMALNATAEFYDAQECTAKIIPAISVVLIDKEKPVRDQAFKALNTFIRKAQEFAESMPETSIKADTSSPTSEEAVAQATSMANVLGGATKGLAGWAVSSIQSRFSTPNGEIGNPMQTASGTNTPTTNQVIPSASPIPPQTNASIRFDVQSIEPDVVEDTNGWDDEDSSPLDFGETANDTWDNQPETFSPPAVHHGVTSPMSFGSNTSSFSSGNKAQGSMKLGHSKPKAPATEDDGLDSMISTLRDTSSKATSIDKDQKKNELERRREERRQRMAELREKKKASCMILPTKTVQSIHTTTLLPERPTHFVKRDDVQTNLELYQNWASVCRQYKNGALVAFTPDDTNRLWKTVTETINCGNSGPVTVTTTVSVNPTSTPSSSRNSTSCQDQCWSDYLWHTYGDGISPAQGFVGTLCMIIGLYFLILAFRFFRPTMALVGFIFFATMTWIGLVNNEPVGGYPLADIIYICVSAGLGLLGAFLFVFFYPAGIYCLAGLGGFYLAVYIMSWKEDLVIIIKVARICFIIGLGVLFFILLYFAETYTLFFCTAFIGSYLFFFGLDFFVHTGFINPWLLIFDGNPNHHNTYLTSTPVRVMLALVAAVLLFSVIWQFYWHVIRCPRQFGVTIVEVKEEKKEKKKEEKKEEDKKPPSPQPVMCLPPPYHPQPIFTQNIYAPLHSA</sequence>
<organism evidence="8 9">
    <name type="scientific">Rhizopus oryzae</name>
    <name type="common">Mucormycosis agent</name>
    <name type="synonym">Rhizopus arrhizus var. delemar</name>
    <dbReference type="NCBI Taxonomy" id="64495"/>
    <lineage>
        <taxon>Eukaryota</taxon>
        <taxon>Fungi</taxon>
        <taxon>Fungi incertae sedis</taxon>
        <taxon>Mucoromycota</taxon>
        <taxon>Mucoromycotina</taxon>
        <taxon>Mucoromycetes</taxon>
        <taxon>Mucorales</taxon>
        <taxon>Mucorineae</taxon>
        <taxon>Rhizopodaceae</taxon>
        <taxon>Rhizopus</taxon>
    </lineage>
</organism>
<dbReference type="GO" id="GO:0004672">
    <property type="term" value="F:protein kinase activity"/>
    <property type="evidence" value="ECO:0007669"/>
    <property type="project" value="InterPro"/>
</dbReference>
<dbReference type="GO" id="GO:0005737">
    <property type="term" value="C:cytoplasm"/>
    <property type="evidence" value="ECO:0007669"/>
    <property type="project" value="TreeGrafter"/>
</dbReference>
<feature type="region of interest" description="Disordered" evidence="5">
    <location>
        <begin position="571"/>
        <end position="686"/>
    </location>
</feature>
<feature type="transmembrane region" description="Helical" evidence="6">
    <location>
        <begin position="878"/>
        <end position="898"/>
    </location>
</feature>
<dbReference type="Gene3D" id="1.25.10.10">
    <property type="entry name" value="Leucine-rich Repeat Variant"/>
    <property type="match status" value="1"/>
</dbReference>
<dbReference type="PANTHER" id="PTHR12984:SF3">
    <property type="entry name" value="N-TERMINAL KINASE-LIKE PROTEIN"/>
    <property type="match status" value="1"/>
</dbReference>
<feature type="compositionally biased region" description="Basic and acidic residues" evidence="5">
    <location>
        <begin position="667"/>
        <end position="686"/>
    </location>
</feature>
<dbReference type="OrthoDB" id="447103at2759"/>
<feature type="compositionally biased region" description="Pro residues" evidence="5">
    <location>
        <begin position="1061"/>
        <end position="1072"/>
    </location>
</feature>
<dbReference type="GO" id="GO:0005524">
    <property type="term" value="F:ATP binding"/>
    <property type="evidence" value="ECO:0007669"/>
    <property type="project" value="InterPro"/>
</dbReference>
<feature type="region of interest" description="Disordered" evidence="5">
    <location>
        <begin position="1044"/>
        <end position="1072"/>
    </location>
</feature>
<evidence type="ECO:0000256" key="5">
    <source>
        <dbReference type="SAM" id="MobiDB-lite"/>
    </source>
</evidence>
<feature type="transmembrane region" description="Helical" evidence="6">
    <location>
        <begin position="927"/>
        <end position="951"/>
    </location>
</feature>